<evidence type="ECO:0000313" key="15">
    <source>
        <dbReference type="Proteomes" id="UP000002748"/>
    </source>
</evidence>
<organism evidence="14 15">
    <name type="scientific">Trichosporon asahii var. asahii (strain ATCC 90039 / CBS 2479 / JCM 2466 / KCTC 7840 / NBRC 103889/ NCYC 2677 / UAMH 7654)</name>
    <name type="common">Yeast</name>
    <dbReference type="NCBI Taxonomy" id="1186058"/>
    <lineage>
        <taxon>Eukaryota</taxon>
        <taxon>Fungi</taxon>
        <taxon>Dikarya</taxon>
        <taxon>Basidiomycota</taxon>
        <taxon>Agaricomycotina</taxon>
        <taxon>Tremellomycetes</taxon>
        <taxon>Trichosporonales</taxon>
        <taxon>Trichosporonaceae</taxon>
        <taxon>Trichosporon</taxon>
    </lineage>
</organism>
<keyword evidence="8" id="KW-0472">Membrane</keyword>
<dbReference type="Pfam" id="PF00169">
    <property type="entry name" value="PH"/>
    <property type="match status" value="1"/>
</dbReference>
<comment type="subcellular location">
    <subcellularLocation>
        <location evidence="2">Cytoplasm</location>
    </subcellularLocation>
    <subcellularLocation>
        <location evidence="1">Membrane</location>
        <topology evidence="1">Peripheral membrane protein</topology>
    </subcellularLocation>
</comment>
<dbReference type="InterPro" id="IPR002213">
    <property type="entry name" value="UDP_glucos_trans"/>
</dbReference>
<feature type="domain" description="PH" evidence="13">
    <location>
        <begin position="408"/>
        <end position="500"/>
    </location>
</feature>
<dbReference type="GO" id="GO:0016020">
    <property type="term" value="C:membrane"/>
    <property type="evidence" value="ECO:0007669"/>
    <property type="project" value="UniProtKB-SubCell"/>
</dbReference>
<evidence type="ECO:0000256" key="6">
    <source>
        <dbReference type="ARBA" id="ARBA00022676"/>
    </source>
</evidence>
<evidence type="ECO:0000256" key="9">
    <source>
        <dbReference type="ARBA" id="ARBA00029843"/>
    </source>
</evidence>
<feature type="compositionally biased region" description="Polar residues" evidence="12">
    <location>
        <begin position="651"/>
        <end position="666"/>
    </location>
</feature>
<dbReference type="InterPro" id="IPR048065">
    <property type="entry name" value="ATG26_PH_GRAM2"/>
</dbReference>
<evidence type="ECO:0000256" key="11">
    <source>
        <dbReference type="ARBA" id="ARBA00049453"/>
    </source>
</evidence>
<dbReference type="HOGENOM" id="CLU_000537_6_0_1"/>
<feature type="region of interest" description="Disordered" evidence="12">
    <location>
        <begin position="625"/>
        <end position="772"/>
    </location>
</feature>
<dbReference type="InterPro" id="IPR004276">
    <property type="entry name" value="GlycoTrans_28_N"/>
</dbReference>
<dbReference type="SUPFAM" id="SSF53756">
    <property type="entry name" value="UDP-Glycosyltransferase/glycogen phosphorylase"/>
    <property type="match status" value="1"/>
</dbReference>
<feature type="compositionally biased region" description="Low complexity" evidence="12">
    <location>
        <begin position="93"/>
        <end position="123"/>
    </location>
</feature>
<dbReference type="FunFam" id="3.40.50.2000:FF:000029">
    <property type="entry name" value="Sterol 3-beta-glucosyltransferase"/>
    <property type="match status" value="1"/>
</dbReference>
<feature type="region of interest" description="Disordered" evidence="12">
    <location>
        <begin position="574"/>
        <end position="608"/>
    </location>
</feature>
<feature type="compositionally biased region" description="Low complexity" evidence="12">
    <location>
        <begin position="67"/>
        <end position="76"/>
    </location>
</feature>
<name>J6F8K3_TRIAS</name>
<dbReference type="InterPro" id="IPR011993">
    <property type="entry name" value="PH-like_dom_sf"/>
</dbReference>
<feature type="compositionally biased region" description="Polar residues" evidence="12">
    <location>
        <begin position="1415"/>
        <end position="1436"/>
    </location>
</feature>
<evidence type="ECO:0000256" key="8">
    <source>
        <dbReference type="ARBA" id="ARBA00023136"/>
    </source>
</evidence>
<dbReference type="InterPro" id="IPR001849">
    <property type="entry name" value="PH_domain"/>
</dbReference>
<dbReference type="Gene3D" id="3.40.50.2000">
    <property type="entry name" value="Glycogen Phosphorylase B"/>
    <property type="match status" value="2"/>
</dbReference>
<dbReference type="VEuPathDB" id="FungiDB:A1Q1_07064"/>
<dbReference type="SMART" id="SM00568">
    <property type="entry name" value="GRAM"/>
    <property type="match status" value="2"/>
</dbReference>
<dbReference type="PANTHER" id="PTHR48050">
    <property type="entry name" value="STEROL 3-BETA-GLUCOSYLTRANSFERASE"/>
    <property type="match status" value="1"/>
</dbReference>
<feature type="compositionally biased region" description="Low complexity" evidence="12">
    <location>
        <begin position="585"/>
        <end position="608"/>
    </location>
</feature>
<keyword evidence="7 14" id="KW-0808">Transferase</keyword>
<comment type="catalytic activity">
    <reaction evidence="10">
        <text>ergosterol + UDP-alpha-D-glucose = ergosteryl 3-beta-D-glucoside + UDP + H(+)</text>
        <dbReference type="Rhea" id="RHEA:61836"/>
        <dbReference type="ChEBI" id="CHEBI:15378"/>
        <dbReference type="ChEBI" id="CHEBI:16933"/>
        <dbReference type="ChEBI" id="CHEBI:52973"/>
        <dbReference type="ChEBI" id="CHEBI:58223"/>
        <dbReference type="ChEBI" id="CHEBI:58885"/>
    </reaction>
    <physiologicalReaction direction="left-to-right" evidence="10">
        <dbReference type="Rhea" id="RHEA:61837"/>
    </physiologicalReaction>
</comment>
<evidence type="ECO:0000256" key="1">
    <source>
        <dbReference type="ARBA" id="ARBA00004170"/>
    </source>
</evidence>
<gene>
    <name evidence="14" type="ORF">A1Q1_07064</name>
</gene>
<evidence type="ECO:0000256" key="5">
    <source>
        <dbReference type="ARBA" id="ARBA00022490"/>
    </source>
</evidence>
<dbReference type="SMART" id="SM00233">
    <property type="entry name" value="PH"/>
    <property type="match status" value="1"/>
</dbReference>
<evidence type="ECO:0000256" key="12">
    <source>
        <dbReference type="SAM" id="MobiDB-lite"/>
    </source>
</evidence>
<comment type="catalytic activity">
    <reaction evidence="11">
        <text>a sterol + UDP-alpha-D-glucose = a sterol 3-beta-D-glucoside + UDP + H(+)</text>
        <dbReference type="Rhea" id="RHEA:22724"/>
        <dbReference type="ChEBI" id="CHEBI:15378"/>
        <dbReference type="ChEBI" id="CHEBI:15889"/>
        <dbReference type="ChEBI" id="CHEBI:37424"/>
        <dbReference type="ChEBI" id="CHEBI:58223"/>
        <dbReference type="ChEBI" id="CHEBI:58885"/>
        <dbReference type="EC" id="2.4.1.173"/>
    </reaction>
    <physiologicalReaction direction="left-to-right" evidence="11">
        <dbReference type="Rhea" id="RHEA:22725"/>
    </physiologicalReaction>
</comment>
<dbReference type="EMBL" id="ALBS01000048">
    <property type="protein sequence ID" value="EJT51652.1"/>
    <property type="molecule type" value="Genomic_DNA"/>
</dbReference>
<sequence>MSEQDREVVVETVTVETAPPELQPQPQSQLLGGVTQPPPPSTATDAPAIGPSRGLESAATPLPQQPPSSDLDQQTPTTDLPQHPAATNIPVASSESTSTLSTETQSTIPASASSASAIASAAAPMTDSSQSLPISQLQRLSISETTAEGLVESPADMSPLAAARPPFERTETGSTTESRKHTALPPVQTEGLLSPISAGPSLLSSTYSLRKGTGDSGRNLRGARHWSRDDVPPHSPEEGLGKESMVIQCDDDESDEDVCHGTSGSRTKSRSRSRSTSPHKRHHLFHRSLDFPFKENTIARRAQAPGPLELSYQLSPERPGHKPLPLSGATTPAEEESPKTRMDHEVDLGERIRKGKLAQRLQEVFGLEEEEEVVEELACWLLRNSLLKGYMFLTAQRICFFAHLPEQDPIKSGPLWKKSKKTKLSTKFWFVLRNDVLSWYESATDPYFPKGNVSLHYASSVDMISGAKFKLRTAERNYTFTADTEANAKEWVRVLRKVILKTQHHGESVKLIIPLDAVVEIERSPTLEFAETVEVKVVDPEDAMSVDSYFFAGFSDNDYAFDVIQALLSARPRKELDPPQVPSTAELQQQAQQLADEQGTRPGSAASYASASVSKVGSLLRPLISSQHTSDSRVPIAAPPPPSLPEVGDTSGFTSDYESEADSANRSHGGYPPKPVGRPPPRMLEQQSGSWGTPGWIRKPAAKLFGSSPSSSDIQPRRRPSRRVKKRKQPSVTEVVEPTIPLTTDEEMSETESPRRSRHRRMHSGGSSIIQRLTGGSVSDWSIDSETDEASRKFHAIFSMPDTEVLIDDFTGYLYRVVPVHGRFYISQNFFCFISTRAVMKTKMVVPIKDLYGLKGQKAFRFGHHALILIVKGYEEIFLEFSSKRTRDECSRLLDQRMEQVTLAEAAESDSISDPAKRGSTLTESPKFIEEHLASGKDEKVPSPMFGSSTSSTFLDFKPKPMKITCLTIGSRGDVQPYIALCKGLMAEGHECTIATHGEYKDWVEGHKIGFKSVGGDPAELMQLCVDNGLFTVAFLKEGLAKMRTWLDDLLVSSWKACQGADLLIESPSAMAGIHIAEALQIPYYRAFTMTWTRTRAYPQAFAVPEYKRGGAYNYMTYVMFDQVFWHAISRQVNRWRKKWLHLESTNLTTMEQDKVPFLYNFSPTIVPPPLDWSEWIHVCGYWFLDDASSKDKVWEPPKGITDFIDGAHAKGKKVVYIGFGSIVVSDPKEMTKCVVDAIVESGVHAILSKGWSDRGSRNSGDKSKIGDADGADGIKYPDCIYAIDSIDHSWLFPRIDAAVHHGGAGTTGASLRAGLPTIIKPFFGDQFFWAERVESLGVGDGIKKLTTDALSKAMKSATTNERQIAKARAIGAAIRSEDGIGKAIQSLYRDLDYARSIIKPLPHHRQPLPLRPRTGSTSDTATEESWSVVSEQSALHSPGRDGAAGAAPVSATGTPRPDQVETLSEPRDPNQRVGHIVERSLVAPPSSPPQRVRRSPPAPPPSSREGGQGRERVEICPATLPQGGLTDGGLGIRVADVLVARRGGCEASVVAAEFATSILGTVEPFASRSLAASDTDYAVPLLIPGYASDLPRFSTFSVTCNLRSSQPYPHPAPVTPPLPIPY</sequence>
<dbReference type="FunFam" id="2.30.29.30:FF:000303">
    <property type="entry name" value="Sterol 3-beta-glucosyltransferase"/>
    <property type="match status" value="1"/>
</dbReference>
<protein>
    <recommendedName>
        <fullName evidence="4">sterol 3beta-glucosyltransferase</fullName>
        <ecNumber evidence="4">2.4.1.173</ecNumber>
    </recommendedName>
    <alternativeName>
        <fullName evidence="9">Autophagy-related protein 26</fullName>
    </alternativeName>
</protein>
<dbReference type="GO" id="GO:0016906">
    <property type="term" value="F:sterol 3-beta-glucosyltransferase activity"/>
    <property type="evidence" value="ECO:0007669"/>
    <property type="project" value="UniProtKB-EC"/>
</dbReference>
<dbReference type="RefSeq" id="XP_014182788.1">
    <property type="nucleotide sequence ID" value="XM_014327313.1"/>
</dbReference>
<dbReference type="KEGG" id="tasa:A1Q1_07064"/>
<dbReference type="GO" id="GO:0005737">
    <property type="term" value="C:cytoplasm"/>
    <property type="evidence" value="ECO:0007669"/>
    <property type="project" value="UniProtKB-SubCell"/>
</dbReference>
<dbReference type="Pfam" id="PF02893">
    <property type="entry name" value="GRAM"/>
    <property type="match status" value="1"/>
</dbReference>
<feature type="compositionally biased region" description="Basic residues" evidence="12">
    <location>
        <begin position="267"/>
        <end position="285"/>
    </location>
</feature>
<comment type="caution">
    <text evidence="14">The sequence shown here is derived from an EMBL/GenBank/DDBJ whole genome shotgun (WGS) entry which is preliminary data.</text>
</comment>
<dbReference type="InterPro" id="IPR050426">
    <property type="entry name" value="Glycosyltransferase_28"/>
</dbReference>
<feature type="region of interest" description="Disordered" evidence="12">
    <location>
        <begin position="310"/>
        <end position="343"/>
    </location>
</feature>
<feature type="region of interest" description="Disordered" evidence="12">
    <location>
        <begin position="1"/>
        <end position="285"/>
    </location>
</feature>
<dbReference type="InterPro" id="IPR004182">
    <property type="entry name" value="GRAM"/>
</dbReference>
<evidence type="ECO:0000259" key="13">
    <source>
        <dbReference type="PROSITE" id="PS50003"/>
    </source>
</evidence>
<dbReference type="CDD" id="cd03784">
    <property type="entry name" value="GT1_Gtf-like"/>
    <property type="match status" value="1"/>
</dbReference>
<dbReference type="Pfam" id="PF06722">
    <property type="entry name" value="EryCIII-like_C"/>
    <property type="match status" value="1"/>
</dbReference>
<feature type="compositionally biased region" description="Basic residues" evidence="12">
    <location>
        <begin position="717"/>
        <end position="729"/>
    </location>
</feature>
<evidence type="ECO:0000256" key="3">
    <source>
        <dbReference type="ARBA" id="ARBA00006962"/>
    </source>
</evidence>
<dbReference type="CDD" id="cd13215">
    <property type="entry name" value="PH-GRAM1_AGT26"/>
    <property type="match status" value="1"/>
</dbReference>
<feature type="compositionally biased region" description="Pro residues" evidence="12">
    <location>
        <begin position="672"/>
        <end position="682"/>
    </location>
</feature>
<comment type="similarity">
    <text evidence="3">Belongs to the glycosyltransferase 28 family.</text>
</comment>
<dbReference type="SUPFAM" id="SSF50729">
    <property type="entry name" value="PH domain-like"/>
    <property type="match status" value="1"/>
</dbReference>
<dbReference type="CDD" id="cd13216">
    <property type="entry name" value="PH-GRAM2_AGT26"/>
    <property type="match status" value="1"/>
</dbReference>
<dbReference type="InterPro" id="IPR048066">
    <property type="entry name" value="ATG26_PH_GRAM1"/>
</dbReference>
<evidence type="ECO:0000256" key="7">
    <source>
        <dbReference type="ARBA" id="ARBA00022679"/>
    </source>
</evidence>
<dbReference type="Pfam" id="PF03033">
    <property type="entry name" value="Glyco_transf_28"/>
    <property type="match status" value="1"/>
</dbReference>
<feature type="compositionally biased region" description="Low complexity" evidence="12">
    <location>
        <begin position="10"/>
        <end position="31"/>
    </location>
</feature>
<evidence type="ECO:0000256" key="10">
    <source>
        <dbReference type="ARBA" id="ARBA00047886"/>
    </source>
</evidence>
<evidence type="ECO:0000256" key="4">
    <source>
        <dbReference type="ARBA" id="ARBA00012650"/>
    </source>
</evidence>
<feature type="compositionally biased region" description="Basic and acidic residues" evidence="12">
    <location>
        <begin position="1465"/>
        <end position="1479"/>
    </location>
</feature>
<dbReference type="InterPro" id="IPR010610">
    <property type="entry name" value="EryCIII-like_C"/>
</dbReference>
<dbReference type="Proteomes" id="UP000002748">
    <property type="component" value="Unassembled WGS sequence"/>
</dbReference>
<dbReference type="EC" id="2.4.1.173" evidence="4"/>
<dbReference type="GeneID" id="25990576"/>
<dbReference type="Gene3D" id="2.30.29.30">
    <property type="entry name" value="Pleckstrin-homology domain (PH domain)/Phosphotyrosine-binding domain (PTB)"/>
    <property type="match status" value="2"/>
</dbReference>
<keyword evidence="5" id="KW-0963">Cytoplasm</keyword>
<evidence type="ECO:0000313" key="14">
    <source>
        <dbReference type="EMBL" id="EJT51652.1"/>
    </source>
</evidence>
<dbReference type="GO" id="GO:0005975">
    <property type="term" value="P:carbohydrate metabolic process"/>
    <property type="evidence" value="ECO:0007669"/>
    <property type="project" value="InterPro"/>
</dbReference>
<dbReference type="FunFam" id="3.40.50.2000:FF:000009">
    <property type="entry name" value="Sterol 3-beta-glucosyltransferase UGT80A2"/>
    <property type="match status" value="1"/>
</dbReference>
<reference evidence="14 15" key="1">
    <citation type="journal article" date="2012" name="Eukaryot. Cell">
        <title>Draft genome sequence of CBS 2479, the standard type strain of Trichosporon asahii.</title>
        <authorList>
            <person name="Yang R.Y."/>
            <person name="Li H.T."/>
            <person name="Zhu H."/>
            <person name="Zhou G.P."/>
            <person name="Wang M."/>
            <person name="Wang L."/>
        </authorList>
    </citation>
    <scope>NUCLEOTIDE SEQUENCE [LARGE SCALE GENOMIC DNA]</scope>
    <source>
        <strain evidence="15">ATCC 90039 / CBS 2479 / JCM 2466 / KCTC 7840 / NCYC 2677 / UAMH 7654</strain>
    </source>
</reference>
<accession>J6F8K3</accession>
<dbReference type="PROSITE" id="PS50003">
    <property type="entry name" value="PH_DOMAIN"/>
    <property type="match status" value="1"/>
</dbReference>
<dbReference type="PANTHER" id="PTHR48050:SF25">
    <property type="entry name" value="STEROL 3-BETA-GLUCOSYLTRANSFERASE"/>
    <property type="match status" value="1"/>
</dbReference>
<feature type="region of interest" description="Disordered" evidence="12">
    <location>
        <begin position="1404"/>
        <end position="1512"/>
    </location>
</feature>
<feature type="compositionally biased region" description="Basic and acidic residues" evidence="12">
    <location>
        <begin position="226"/>
        <end position="241"/>
    </location>
</feature>
<keyword evidence="6" id="KW-0328">Glycosyltransferase</keyword>
<dbReference type="OrthoDB" id="10261837at2759"/>
<evidence type="ECO:0000256" key="2">
    <source>
        <dbReference type="ARBA" id="ARBA00004496"/>
    </source>
</evidence>
<feature type="compositionally biased region" description="Polar residues" evidence="12">
    <location>
        <begin position="126"/>
        <end position="146"/>
    </location>
</feature>
<proteinExistence type="inferred from homology"/>
<dbReference type="GO" id="GO:0016125">
    <property type="term" value="P:sterol metabolic process"/>
    <property type="evidence" value="ECO:0007669"/>
    <property type="project" value="TreeGrafter"/>
</dbReference>